<accession>A0A4R2LML6</accession>
<evidence type="ECO:0000313" key="2">
    <source>
        <dbReference type="Proteomes" id="UP000295600"/>
    </source>
</evidence>
<evidence type="ECO:0000313" key="1">
    <source>
        <dbReference type="EMBL" id="TCO87459.1"/>
    </source>
</evidence>
<name>A0A4R2LML6_9BACE</name>
<organism evidence="1 2">
    <name type="scientific">Prevotella heparinolytica</name>
    <dbReference type="NCBI Taxonomy" id="28113"/>
    <lineage>
        <taxon>Bacteria</taxon>
        <taxon>Pseudomonadati</taxon>
        <taxon>Bacteroidota</taxon>
        <taxon>Bacteroidia</taxon>
        <taxon>Bacteroidales</taxon>
        <taxon>Bacteroidaceae</taxon>
        <taxon>Bacteroides</taxon>
    </lineage>
</organism>
<comment type="caution">
    <text evidence="1">The sequence shown here is derived from an EMBL/GenBank/DDBJ whole genome shotgun (WGS) entry which is preliminary data.</text>
</comment>
<dbReference type="EMBL" id="SLXB01000031">
    <property type="protein sequence ID" value="TCO87459.1"/>
    <property type="molecule type" value="Genomic_DNA"/>
</dbReference>
<proteinExistence type="predicted"/>
<sequence length="103" mass="11413">MVKRKAYKATVTLEIAGGVVNGEWQEGRTDILPVKGHYNSATGARIIIRRNANGDEKQVSGYFFPGKKPKFEGNPIRLTVPGLEIDVPIICWDSYQSHSVINV</sequence>
<protein>
    <submittedName>
        <fullName evidence="1">Uncharacterized protein</fullName>
    </submittedName>
</protein>
<dbReference type="RefSeq" id="WP_131927389.1">
    <property type="nucleotide sequence ID" value="NZ_SLXB01000031.1"/>
</dbReference>
<reference evidence="1 2" key="1">
    <citation type="submission" date="2019-03" db="EMBL/GenBank/DDBJ databases">
        <title>Genomic Encyclopedia of Type Strains, Phase IV (KMG-IV): sequencing the most valuable type-strain genomes for metagenomic binning, comparative biology and taxonomic classification.</title>
        <authorList>
            <person name="Goeker M."/>
        </authorList>
    </citation>
    <scope>NUCLEOTIDE SEQUENCE [LARGE SCALE GENOMIC DNA]</scope>
    <source>
        <strain evidence="1 2">DSM 23917</strain>
    </source>
</reference>
<gene>
    <name evidence="1" type="ORF">EV202_1314</name>
</gene>
<dbReference type="Proteomes" id="UP000295600">
    <property type="component" value="Unassembled WGS sequence"/>
</dbReference>
<dbReference type="AlphaFoldDB" id="A0A4R2LML6"/>